<dbReference type="PANTHER" id="PTHR37315:SF1">
    <property type="entry name" value="UPF0311 PROTEIN BLR7842"/>
    <property type="match status" value="1"/>
</dbReference>
<dbReference type="InterPro" id="IPR020915">
    <property type="entry name" value="UPF0311"/>
</dbReference>
<gene>
    <name evidence="1" type="ORF">NE619_07030</name>
</gene>
<dbReference type="EMBL" id="JANFXK010000006">
    <property type="protein sequence ID" value="MCQ4636477.1"/>
    <property type="molecule type" value="Genomic_DNA"/>
</dbReference>
<accession>A0ABT1RMS4</accession>
<sequence length="147" mass="16431">MIKLFDVEIRQTEDILIEGTAKGDLLISPAVEGSFSGERLKGRVLPVGASTAYTPSAGVNIIHAPVVLKTDDGAKIFMQIDAYLHLKPELEDRLLAGRPVSAGEYYYKGTVRFETGSPEYKWLEMKVFVCECVIENWQTLRFAVYEV</sequence>
<name>A0ABT1RMS4_9FIRM</name>
<dbReference type="PANTHER" id="PTHR37315">
    <property type="entry name" value="UPF0311 PROTEIN BLR7842"/>
    <property type="match status" value="1"/>
</dbReference>
<keyword evidence="2" id="KW-1185">Reference proteome</keyword>
<proteinExistence type="predicted"/>
<protein>
    <submittedName>
        <fullName evidence="1">DUF3237 domain-containing protein</fullName>
    </submittedName>
</protein>
<dbReference type="RefSeq" id="WP_256131666.1">
    <property type="nucleotide sequence ID" value="NZ_JANFXK010000006.1"/>
</dbReference>
<evidence type="ECO:0000313" key="1">
    <source>
        <dbReference type="EMBL" id="MCQ4636477.1"/>
    </source>
</evidence>
<dbReference type="Gene3D" id="2.40.160.20">
    <property type="match status" value="1"/>
</dbReference>
<comment type="caution">
    <text evidence="1">The sequence shown here is derived from an EMBL/GenBank/DDBJ whole genome shotgun (WGS) entry which is preliminary data.</text>
</comment>
<reference evidence="1 2" key="1">
    <citation type="submission" date="2022-06" db="EMBL/GenBank/DDBJ databases">
        <title>Isolation of gut microbiota from human fecal samples.</title>
        <authorList>
            <person name="Pamer E.G."/>
            <person name="Barat B."/>
            <person name="Waligurski E."/>
            <person name="Medina S."/>
            <person name="Paddock L."/>
            <person name="Mostad J."/>
        </authorList>
    </citation>
    <scope>NUCLEOTIDE SEQUENCE [LARGE SCALE GENOMIC DNA]</scope>
    <source>
        <strain evidence="1 2">SL.3.17</strain>
    </source>
</reference>
<organism evidence="1 2">
    <name type="scientific">Anaerovorax odorimutans</name>
    <dbReference type="NCBI Taxonomy" id="109327"/>
    <lineage>
        <taxon>Bacteria</taxon>
        <taxon>Bacillati</taxon>
        <taxon>Bacillota</taxon>
        <taxon>Clostridia</taxon>
        <taxon>Peptostreptococcales</taxon>
        <taxon>Anaerovoracaceae</taxon>
        <taxon>Anaerovorax</taxon>
    </lineage>
</organism>
<dbReference type="Proteomes" id="UP001524502">
    <property type="component" value="Unassembled WGS sequence"/>
</dbReference>
<dbReference type="Pfam" id="PF11578">
    <property type="entry name" value="DUF3237"/>
    <property type="match status" value="1"/>
</dbReference>
<evidence type="ECO:0000313" key="2">
    <source>
        <dbReference type="Proteomes" id="UP001524502"/>
    </source>
</evidence>